<dbReference type="RefSeq" id="WP_194119959.1">
    <property type="nucleotide sequence ID" value="NZ_JACYGY010000001.1"/>
</dbReference>
<dbReference type="CDD" id="cd04301">
    <property type="entry name" value="NAT_SF"/>
    <property type="match status" value="1"/>
</dbReference>
<comment type="caution">
    <text evidence="4">The sequence shown here is derived from an EMBL/GenBank/DDBJ whole genome shotgun (WGS) entry which is preliminary data.</text>
</comment>
<protein>
    <submittedName>
        <fullName evidence="4">GNAT family N-acetyltransferase</fullName>
    </submittedName>
</protein>
<proteinExistence type="predicted"/>
<accession>A0ABR9W8B4</accession>
<dbReference type="InterPro" id="IPR016181">
    <property type="entry name" value="Acyl_CoA_acyltransferase"/>
</dbReference>
<gene>
    <name evidence="4" type="ORF">IEE83_07355</name>
</gene>
<dbReference type="PROSITE" id="PS51186">
    <property type="entry name" value="GNAT"/>
    <property type="match status" value="1"/>
</dbReference>
<evidence type="ECO:0000259" key="3">
    <source>
        <dbReference type="PROSITE" id="PS51186"/>
    </source>
</evidence>
<organism evidence="4 5">
    <name type="scientific">Dyadobacter subterraneus</name>
    <dbReference type="NCBI Taxonomy" id="2773304"/>
    <lineage>
        <taxon>Bacteria</taxon>
        <taxon>Pseudomonadati</taxon>
        <taxon>Bacteroidota</taxon>
        <taxon>Cytophagia</taxon>
        <taxon>Cytophagales</taxon>
        <taxon>Spirosomataceae</taxon>
        <taxon>Dyadobacter</taxon>
    </lineage>
</organism>
<dbReference type="InterPro" id="IPR000182">
    <property type="entry name" value="GNAT_dom"/>
</dbReference>
<evidence type="ECO:0000313" key="5">
    <source>
        <dbReference type="Proteomes" id="UP000634134"/>
    </source>
</evidence>
<name>A0ABR9W8B4_9BACT</name>
<dbReference type="Gene3D" id="3.40.630.30">
    <property type="match status" value="1"/>
</dbReference>
<keyword evidence="5" id="KW-1185">Reference proteome</keyword>
<reference evidence="5" key="1">
    <citation type="submission" date="2023-07" db="EMBL/GenBank/DDBJ databases">
        <title>Dyadobacter sp. nov 'subterranea' isolated from contaminted grondwater.</title>
        <authorList>
            <person name="Szabo I."/>
            <person name="Al-Omari J."/>
            <person name="Szerdahelyi S.G."/>
            <person name="Rado J."/>
        </authorList>
    </citation>
    <scope>NUCLEOTIDE SEQUENCE [LARGE SCALE GENOMIC DNA]</scope>
    <source>
        <strain evidence="5">UP-52</strain>
    </source>
</reference>
<dbReference type="Pfam" id="PF00583">
    <property type="entry name" value="Acetyltransf_1"/>
    <property type="match status" value="1"/>
</dbReference>
<feature type="domain" description="N-acetyltransferase" evidence="3">
    <location>
        <begin position="3"/>
        <end position="150"/>
    </location>
</feature>
<dbReference type="EMBL" id="JACYGY010000001">
    <property type="protein sequence ID" value="MBE9461695.1"/>
    <property type="molecule type" value="Genomic_DNA"/>
</dbReference>
<dbReference type="Proteomes" id="UP000634134">
    <property type="component" value="Unassembled WGS sequence"/>
</dbReference>
<keyword evidence="1" id="KW-0808">Transferase</keyword>
<evidence type="ECO:0000256" key="1">
    <source>
        <dbReference type="ARBA" id="ARBA00022679"/>
    </source>
</evidence>
<dbReference type="PANTHER" id="PTHR43877">
    <property type="entry name" value="AMINOALKYLPHOSPHONATE N-ACETYLTRANSFERASE-RELATED-RELATED"/>
    <property type="match status" value="1"/>
</dbReference>
<sequence>MLNLVRTNSDDNDFIALVKKLDADLAQRDGADHTFYSQFNKIDKIKHAVVAIENDEPVGCGAMKEFMPDSMEMKRMYTAPQDRGKGIATAVLTELENWAAELSYTKCVLETGKRQPEAIKLYEKNGYKRIPNYGQYIGIDNSVCFEKELKK</sequence>
<evidence type="ECO:0000313" key="4">
    <source>
        <dbReference type="EMBL" id="MBE9461695.1"/>
    </source>
</evidence>
<evidence type="ECO:0000256" key="2">
    <source>
        <dbReference type="ARBA" id="ARBA00023315"/>
    </source>
</evidence>
<dbReference type="SUPFAM" id="SSF55729">
    <property type="entry name" value="Acyl-CoA N-acyltransferases (Nat)"/>
    <property type="match status" value="1"/>
</dbReference>
<dbReference type="InterPro" id="IPR050832">
    <property type="entry name" value="Bact_Acetyltransf"/>
</dbReference>
<keyword evidence="2" id="KW-0012">Acyltransferase</keyword>
<dbReference type="PANTHER" id="PTHR43877:SF2">
    <property type="entry name" value="AMINOALKYLPHOSPHONATE N-ACETYLTRANSFERASE-RELATED"/>
    <property type="match status" value="1"/>
</dbReference>